<evidence type="ECO:0000313" key="2">
    <source>
        <dbReference type="EMBL" id="ALF99715.1"/>
    </source>
</evidence>
<organism evidence="2">
    <name type="scientific">Sphaeropleales sp. YC001</name>
    <dbReference type="NCBI Taxonomy" id="1715688"/>
    <lineage>
        <taxon>Eukaryota</taxon>
        <taxon>Viridiplantae</taxon>
        <taxon>Chlorophyta</taxon>
        <taxon>core chlorophytes</taxon>
        <taxon>Chlorophyceae</taxon>
        <taxon>CS clade</taxon>
        <taxon>Sphaeropleales</taxon>
    </lineage>
</organism>
<dbReference type="SUPFAM" id="SSF55608">
    <property type="entry name" value="Homing endonucleases"/>
    <property type="match status" value="1"/>
</dbReference>
<reference evidence="2" key="1">
    <citation type="submission" date="2015-07" db="EMBL/GenBank/DDBJ databases">
        <title>Morphology and the mitochondrial genome of the green algal strain YC001 (Sphaeropleales, Chlorophyta).</title>
        <authorList>
            <person name="Lee H.-G."/>
            <person name="Song H.J."/>
            <person name="Kim D.-S."/>
            <person name="Cho C.H."/>
            <person name="La H.-J."/>
            <person name="Oh H.-M."/>
            <person name="Yoon H.S."/>
        </authorList>
    </citation>
    <scope>NUCLEOTIDE SEQUENCE</scope>
    <source>
        <strain evidence="2">YC001</strain>
    </source>
</reference>
<feature type="domain" description="Homing endonuclease LAGLIDADG" evidence="1">
    <location>
        <begin position="11"/>
        <end position="179"/>
    </location>
</feature>
<geneLocation type="mitochondrion" evidence="2"/>
<dbReference type="Pfam" id="PF03161">
    <property type="entry name" value="LAGLIDADG_2"/>
    <property type="match status" value="1"/>
</dbReference>
<evidence type="ECO:0000259" key="1">
    <source>
        <dbReference type="Pfam" id="PF03161"/>
    </source>
</evidence>
<sequence>MPTTLPQDLFDICVGSILGDSTLYAAKKDGAKLKFAQGYKHKLYVEHLFSLFQKWTFYLEPRREVRKNGKRAGLVHAYYFRTFRHTAFRPLKEIFLDNNNKKVYKEGTITKYLSPLGLRYWVADDGSLQRCNEVILNTQSFTKEINEAISRELNQKFSLHSKVKPRDKYWIIYIPASDAPVLRKLLWGLPASIMRKLPKLKNKNKNLNSLSFNTTTQS</sequence>
<proteinExistence type="predicted"/>
<dbReference type="InterPro" id="IPR004860">
    <property type="entry name" value="LAGLIDADG_dom"/>
</dbReference>
<keyword evidence="2" id="KW-0496">Mitochondrion</keyword>
<dbReference type="InterPro" id="IPR027434">
    <property type="entry name" value="Homing_endonucl"/>
</dbReference>
<dbReference type="AlphaFoldDB" id="A0A0N9HGW5"/>
<dbReference type="EMBL" id="KT259054">
    <property type="protein sequence ID" value="ALF99715.1"/>
    <property type="molecule type" value="Genomic_DNA"/>
</dbReference>
<protein>
    <submittedName>
        <fullName evidence="2">Orf215</fullName>
    </submittedName>
</protein>
<dbReference type="Gene3D" id="3.10.28.10">
    <property type="entry name" value="Homing endonucleases"/>
    <property type="match status" value="2"/>
</dbReference>
<gene>
    <name evidence="2" type="primary">orf215</name>
    <name evidence="2" type="ORF">YC001_042</name>
</gene>
<dbReference type="GO" id="GO:0004519">
    <property type="term" value="F:endonuclease activity"/>
    <property type="evidence" value="ECO:0007669"/>
    <property type="project" value="InterPro"/>
</dbReference>
<accession>A0A0N9HGW5</accession>
<name>A0A0N9HGW5_9CHLO</name>